<dbReference type="PANTHER" id="PTHR11390:SF20">
    <property type="entry name" value="DNA TOPOISOMERASE 3-BETA-1"/>
    <property type="match status" value="1"/>
</dbReference>
<proteinExistence type="inferred from homology"/>
<evidence type="ECO:0000313" key="5">
    <source>
        <dbReference type="EMBL" id="OWK14782.1"/>
    </source>
</evidence>
<feature type="region of interest" description="Disordered" evidence="3">
    <location>
        <begin position="1"/>
        <end position="24"/>
    </location>
</feature>
<evidence type="ECO:0000259" key="4">
    <source>
        <dbReference type="PROSITE" id="PS52039"/>
    </source>
</evidence>
<evidence type="ECO:0000256" key="3">
    <source>
        <dbReference type="SAM" id="MobiDB-lite"/>
    </source>
</evidence>
<dbReference type="InterPro" id="IPR023405">
    <property type="entry name" value="Topo_IA_core_domain"/>
</dbReference>
<keyword evidence="6" id="KW-1185">Reference proteome</keyword>
<dbReference type="EC" id="5.6.2.1" evidence="2"/>
<comment type="catalytic activity">
    <reaction evidence="2">
        <text>ATP-independent breakage of single-stranded DNA, followed by passage and rejoining.</text>
        <dbReference type="EC" id="5.6.2.1"/>
    </reaction>
</comment>
<comment type="similarity">
    <text evidence="2">Belongs to the type IA topoisomerase family.</text>
</comment>
<name>A0A212D9A6_CEREH</name>
<dbReference type="SUPFAM" id="SSF56712">
    <property type="entry name" value="Prokaryotic type I DNA topoisomerase"/>
    <property type="match status" value="1"/>
</dbReference>
<dbReference type="OrthoDB" id="430051at2759"/>
<dbReference type="InterPro" id="IPR013497">
    <property type="entry name" value="Topo_IA_cen"/>
</dbReference>
<keyword evidence="1 2" id="KW-0413">Isomerase</keyword>
<dbReference type="GO" id="GO:0006281">
    <property type="term" value="P:DNA repair"/>
    <property type="evidence" value="ECO:0007669"/>
    <property type="project" value="TreeGrafter"/>
</dbReference>
<gene>
    <name evidence="5" type="ORF">Celaphus_00000066</name>
</gene>
<sequence length="209" mass="23062">MREAGGRAPSPLSHQEPPRLGTVQPRVGLRVARGRGRGELRSRLRRAGGGRAESVLCPGTDASIPVHINNICQRNYVVVESGRRLKPTNLGIVLVHGYYKIDAELVLPTIRSAVEKQLNLIAQGRADFRQVLGHTLDVFKRKFHYFVDSIAGMDELMEVSFSPLAATGKPLSRCGKCHRFMKYIQVGGRVSTTRSLASPRPRSSGLHME</sequence>
<reference evidence="5 6" key="1">
    <citation type="journal article" date="2018" name="Mol. Genet. Genomics">
        <title>The red deer Cervus elaphus genome CerEla1.0: sequencing, annotating, genes, and chromosomes.</title>
        <authorList>
            <person name="Bana N.A."/>
            <person name="Nyiri A."/>
            <person name="Nagy J."/>
            <person name="Frank K."/>
            <person name="Nagy T."/>
            <person name="Steger V."/>
            <person name="Schiller M."/>
            <person name="Lakatos P."/>
            <person name="Sugar L."/>
            <person name="Horn P."/>
            <person name="Barta E."/>
            <person name="Orosz L."/>
        </authorList>
    </citation>
    <scope>NUCLEOTIDE SEQUENCE [LARGE SCALE GENOMIC DNA]</scope>
    <source>
        <strain evidence="5">Hungarian</strain>
    </source>
</reference>
<dbReference type="InterPro" id="IPR056452">
    <property type="entry name" value="Zn_ribbon_TOP3B"/>
</dbReference>
<evidence type="ECO:0000313" key="6">
    <source>
        <dbReference type="Proteomes" id="UP000242450"/>
    </source>
</evidence>
<dbReference type="GO" id="GO:0003917">
    <property type="term" value="F:DNA topoisomerase type I (single strand cut, ATP-independent) activity"/>
    <property type="evidence" value="ECO:0007669"/>
    <property type="project" value="UniProtKB-EC"/>
</dbReference>
<comment type="caution">
    <text evidence="5">The sequence shown here is derived from an EMBL/GenBank/DDBJ whole genome shotgun (WGS) entry which is preliminary data.</text>
</comment>
<dbReference type="Proteomes" id="UP000242450">
    <property type="component" value="Chromosome 5"/>
</dbReference>
<protein>
    <recommendedName>
        <fullName evidence="2">DNA topoisomerase</fullName>
        <ecNumber evidence="2">5.6.2.1</ecNumber>
    </recommendedName>
</protein>
<evidence type="ECO:0000256" key="2">
    <source>
        <dbReference type="RuleBase" id="RU362092"/>
    </source>
</evidence>
<keyword evidence="2" id="KW-0799">Topoisomerase</keyword>
<dbReference type="InterPro" id="IPR013824">
    <property type="entry name" value="Topo_IA_cen_sub1"/>
</dbReference>
<comment type="function">
    <text evidence="2">Introduces a single-strand break via transesterification at a target site in duplex DNA. Releases the supercoiling and torsional tension of DNA introduced during the DNA replication and transcription by transiently cleaving and rejoining one strand of the DNA duplex. The scissile phosphodiester is attacked by the catalytic tyrosine of the enzyme, resulting in the formation of a DNA-(5'-phosphotyrosyl)-enzyme intermediate and the expulsion of a 3'-OH DNA strand.</text>
</comment>
<organism evidence="5 6">
    <name type="scientific">Cervus elaphus hippelaphus</name>
    <name type="common">European red deer</name>
    <dbReference type="NCBI Taxonomy" id="46360"/>
    <lineage>
        <taxon>Eukaryota</taxon>
        <taxon>Metazoa</taxon>
        <taxon>Chordata</taxon>
        <taxon>Craniata</taxon>
        <taxon>Vertebrata</taxon>
        <taxon>Euteleostomi</taxon>
        <taxon>Mammalia</taxon>
        <taxon>Eutheria</taxon>
        <taxon>Laurasiatheria</taxon>
        <taxon>Artiodactyla</taxon>
        <taxon>Ruminantia</taxon>
        <taxon>Pecora</taxon>
        <taxon>Cervidae</taxon>
        <taxon>Cervinae</taxon>
        <taxon>Cervus</taxon>
    </lineage>
</organism>
<dbReference type="GO" id="GO:0005634">
    <property type="term" value="C:nucleus"/>
    <property type="evidence" value="ECO:0007669"/>
    <property type="project" value="TreeGrafter"/>
</dbReference>
<dbReference type="PANTHER" id="PTHR11390">
    <property type="entry name" value="PROKARYOTIC DNA TOPOISOMERASE"/>
    <property type="match status" value="1"/>
</dbReference>
<dbReference type="GO" id="GO:0006265">
    <property type="term" value="P:DNA topological change"/>
    <property type="evidence" value="ECO:0007669"/>
    <property type="project" value="InterPro"/>
</dbReference>
<dbReference type="GO" id="GO:0003677">
    <property type="term" value="F:DNA binding"/>
    <property type="evidence" value="ECO:0007669"/>
    <property type="project" value="UniProtKB-KW"/>
</dbReference>
<accession>A0A212D9A6</accession>
<dbReference type="EMBL" id="MKHE01000005">
    <property type="protein sequence ID" value="OWK14782.1"/>
    <property type="molecule type" value="Genomic_DNA"/>
</dbReference>
<keyword evidence="2" id="KW-0238">DNA-binding</keyword>
<dbReference type="Gene3D" id="1.10.460.10">
    <property type="entry name" value="Topoisomerase I, domain 2"/>
    <property type="match status" value="1"/>
</dbReference>
<dbReference type="GO" id="GO:0006310">
    <property type="term" value="P:DNA recombination"/>
    <property type="evidence" value="ECO:0007669"/>
    <property type="project" value="TreeGrafter"/>
</dbReference>
<dbReference type="InterPro" id="IPR000380">
    <property type="entry name" value="Topo_IA"/>
</dbReference>
<dbReference type="Pfam" id="PF01131">
    <property type="entry name" value="Topoisom_bac"/>
    <property type="match status" value="1"/>
</dbReference>
<feature type="domain" description="Topo IA-type catalytic" evidence="4">
    <location>
        <begin position="1"/>
        <end position="143"/>
    </location>
</feature>
<dbReference type="AlphaFoldDB" id="A0A212D9A6"/>
<dbReference type="Pfam" id="PF23546">
    <property type="entry name" value="Zn_ribbon_TOP3B"/>
    <property type="match status" value="1"/>
</dbReference>
<evidence type="ECO:0000256" key="1">
    <source>
        <dbReference type="ARBA" id="ARBA00023235"/>
    </source>
</evidence>
<dbReference type="PROSITE" id="PS52039">
    <property type="entry name" value="TOPO_IA_2"/>
    <property type="match status" value="1"/>
</dbReference>